<evidence type="ECO:0000256" key="1">
    <source>
        <dbReference type="SAM" id="MobiDB-lite"/>
    </source>
</evidence>
<reference evidence="2 3" key="1">
    <citation type="journal article" date="2024" name="J Genomics">
        <title>Draft genome sequencing and assembly of Favolaschia claudopus CIRM-BRFM 2984 isolated from oak limbs.</title>
        <authorList>
            <person name="Navarro D."/>
            <person name="Drula E."/>
            <person name="Chaduli D."/>
            <person name="Cazenave R."/>
            <person name="Ahrendt S."/>
            <person name="Wang J."/>
            <person name="Lipzen A."/>
            <person name="Daum C."/>
            <person name="Barry K."/>
            <person name="Grigoriev I.V."/>
            <person name="Favel A."/>
            <person name="Rosso M.N."/>
            <person name="Martin F."/>
        </authorList>
    </citation>
    <scope>NUCLEOTIDE SEQUENCE [LARGE SCALE GENOMIC DNA]</scope>
    <source>
        <strain evidence="2 3">CIRM-BRFM 2984</strain>
    </source>
</reference>
<feature type="region of interest" description="Disordered" evidence="1">
    <location>
        <begin position="1"/>
        <end position="24"/>
    </location>
</feature>
<dbReference type="AlphaFoldDB" id="A0AAW0ADX1"/>
<feature type="region of interest" description="Disordered" evidence="1">
    <location>
        <begin position="54"/>
        <end position="98"/>
    </location>
</feature>
<gene>
    <name evidence="2" type="ORF">R3P38DRAFT_3212863</name>
</gene>
<evidence type="ECO:0000313" key="3">
    <source>
        <dbReference type="Proteomes" id="UP001362999"/>
    </source>
</evidence>
<dbReference type="Proteomes" id="UP001362999">
    <property type="component" value="Unassembled WGS sequence"/>
</dbReference>
<evidence type="ECO:0000313" key="2">
    <source>
        <dbReference type="EMBL" id="KAK7007193.1"/>
    </source>
</evidence>
<feature type="compositionally biased region" description="Low complexity" evidence="1">
    <location>
        <begin position="1"/>
        <end position="11"/>
    </location>
</feature>
<dbReference type="EMBL" id="JAWWNJ010000072">
    <property type="protein sequence ID" value="KAK7007193.1"/>
    <property type="molecule type" value="Genomic_DNA"/>
</dbReference>
<organism evidence="2 3">
    <name type="scientific">Favolaschia claudopus</name>
    <dbReference type="NCBI Taxonomy" id="2862362"/>
    <lineage>
        <taxon>Eukaryota</taxon>
        <taxon>Fungi</taxon>
        <taxon>Dikarya</taxon>
        <taxon>Basidiomycota</taxon>
        <taxon>Agaricomycotina</taxon>
        <taxon>Agaricomycetes</taxon>
        <taxon>Agaricomycetidae</taxon>
        <taxon>Agaricales</taxon>
        <taxon>Marasmiineae</taxon>
        <taxon>Mycenaceae</taxon>
        <taxon>Favolaschia</taxon>
    </lineage>
</organism>
<name>A0AAW0ADX1_9AGAR</name>
<feature type="compositionally biased region" description="Polar residues" evidence="1">
    <location>
        <begin position="59"/>
        <end position="78"/>
    </location>
</feature>
<proteinExistence type="predicted"/>
<protein>
    <submittedName>
        <fullName evidence="2">Uncharacterized protein</fullName>
    </submittedName>
</protein>
<keyword evidence="3" id="KW-1185">Reference proteome</keyword>
<sequence length="173" mass="19065">MSYIPVKLEPSSPSPSPSARPPRLSAVSNARLTHDLFNGGALDSQVSDSQYLNDLAADASSSPTRQDASFQSSGSSDTAYDPELDTWAGAHSQGDENPEYEKYYKKIMADGGLDDPMDSSEDARPTTPDFLRYYSDLNPDNIRLSTTEVRVIAAIRADKHVTENECARREQEW</sequence>
<accession>A0AAW0ADX1</accession>
<comment type="caution">
    <text evidence="2">The sequence shown here is derived from an EMBL/GenBank/DDBJ whole genome shotgun (WGS) entry which is preliminary data.</text>
</comment>